<dbReference type="InterPro" id="IPR046357">
    <property type="entry name" value="PPIase_dom_sf"/>
</dbReference>
<dbReference type="InterPro" id="IPR050754">
    <property type="entry name" value="FKBP4/5/8-like"/>
</dbReference>
<dbReference type="GO" id="GO:0003755">
    <property type="term" value="F:peptidyl-prolyl cis-trans isomerase activity"/>
    <property type="evidence" value="ECO:0007669"/>
    <property type="project" value="UniProtKB-KW"/>
</dbReference>
<dbReference type="FunFam" id="3.10.50.40:FF:000025">
    <property type="entry name" value="Peptidylprolyl isomerase"/>
    <property type="match status" value="1"/>
</dbReference>
<evidence type="ECO:0000256" key="9">
    <source>
        <dbReference type="SAM" id="MobiDB-lite"/>
    </source>
</evidence>
<dbReference type="PROSITE" id="PS50005">
    <property type="entry name" value="TPR"/>
    <property type="match status" value="1"/>
</dbReference>
<dbReference type="OrthoDB" id="433738at2759"/>
<feature type="compositionally biased region" description="Basic and acidic residues" evidence="9">
    <location>
        <begin position="406"/>
        <end position="418"/>
    </location>
</feature>
<dbReference type="Gene3D" id="3.10.50.40">
    <property type="match status" value="2"/>
</dbReference>
<keyword evidence="6 7" id="KW-0413">Isomerase</keyword>
<evidence type="ECO:0000256" key="3">
    <source>
        <dbReference type="ARBA" id="ARBA00022737"/>
    </source>
</evidence>
<dbReference type="SMART" id="SM00028">
    <property type="entry name" value="TPR"/>
    <property type="match status" value="2"/>
</dbReference>
<dbReference type="CTD" id="47762"/>
<comment type="catalytic activity">
    <reaction evidence="1 7">
        <text>[protein]-peptidylproline (omega=180) = [protein]-peptidylproline (omega=0)</text>
        <dbReference type="Rhea" id="RHEA:16237"/>
        <dbReference type="Rhea" id="RHEA-COMP:10747"/>
        <dbReference type="Rhea" id="RHEA-COMP:10748"/>
        <dbReference type="ChEBI" id="CHEBI:83833"/>
        <dbReference type="ChEBI" id="CHEBI:83834"/>
        <dbReference type="EC" id="5.2.1.8"/>
    </reaction>
</comment>
<feature type="domain" description="PPIase FKBP-type" evidence="10">
    <location>
        <begin position="31"/>
        <end position="119"/>
    </location>
</feature>
<dbReference type="InterPro" id="IPR011990">
    <property type="entry name" value="TPR-like_helical_dom_sf"/>
</dbReference>
<dbReference type="KEGG" id="pbar:105426632"/>
<dbReference type="FunFam" id="3.10.50.40:FF:000013">
    <property type="entry name" value="Peptidylprolyl isomerase"/>
    <property type="match status" value="1"/>
</dbReference>
<protein>
    <recommendedName>
        <fullName evidence="2 7">peptidylprolyl isomerase</fullName>
        <ecNumber evidence="2 7">5.2.1.8</ecNumber>
    </recommendedName>
</protein>
<keyword evidence="5 7" id="KW-0697">Rotamase</keyword>
<dbReference type="InterPro" id="IPR019734">
    <property type="entry name" value="TPR_rpt"/>
</dbReference>
<feature type="compositionally biased region" description="Basic and acidic residues" evidence="9">
    <location>
        <begin position="429"/>
        <end position="445"/>
    </location>
</feature>
<dbReference type="EC" id="5.2.1.8" evidence="2 7"/>
<evidence type="ECO:0000313" key="11">
    <source>
        <dbReference type="Proteomes" id="UP000504615"/>
    </source>
</evidence>
<evidence type="ECO:0000259" key="10">
    <source>
        <dbReference type="PROSITE" id="PS50059"/>
    </source>
</evidence>
<dbReference type="Proteomes" id="UP000504615">
    <property type="component" value="Unplaced"/>
</dbReference>
<dbReference type="PROSITE" id="PS50059">
    <property type="entry name" value="FKBP_PPIASE"/>
    <property type="match status" value="2"/>
</dbReference>
<evidence type="ECO:0000256" key="6">
    <source>
        <dbReference type="ARBA" id="ARBA00023235"/>
    </source>
</evidence>
<dbReference type="GeneID" id="105426632"/>
<dbReference type="Gene3D" id="1.25.40.10">
    <property type="entry name" value="Tetratricopeptide repeat domain"/>
    <property type="match status" value="1"/>
</dbReference>
<accession>A0A6I9W7F3</accession>
<feature type="repeat" description="TPR" evidence="8">
    <location>
        <begin position="336"/>
        <end position="369"/>
    </location>
</feature>
<dbReference type="SUPFAM" id="SSF48452">
    <property type="entry name" value="TPR-like"/>
    <property type="match status" value="1"/>
</dbReference>
<proteinExistence type="predicted"/>
<organism evidence="11 12">
    <name type="scientific">Pogonomyrmex barbatus</name>
    <name type="common">red harvester ant</name>
    <dbReference type="NCBI Taxonomy" id="144034"/>
    <lineage>
        <taxon>Eukaryota</taxon>
        <taxon>Metazoa</taxon>
        <taxon>Ecdysozoa</taxon>
        <taxon>Arthropoda</taxon>
        <taxon>Hexapoda</taxon>
        <taxon>Insecta</taxon>
        <taxon>Pterygota</taxon>
        <taxon>Neoptera</taxon>
        <taxon>Endopterygota</taxon>
        <taxon>Hymenoptera</taxon>
        <taxon>Apocrita</taxon>
        <taxon>Aculeata</taxon>
        <taxon>Formicoidea</taxon>
        <taxon>Formicidae</taxon>
        <taxon>Myrmicinae</taxon>
        <taxon>Pogonomyrmex</taxon>
    </lineage>
</organism>
<keyword evidence="11" id="KW-1185">Reference proteome</keyword>
<evidence type="ECO:0000313" key="12">
    <source>
        <dbReference type="RefSeq" id="XP_011636239.1"/>
    </source>
</evidence>
<dbReference type="Pfam" id="PF13181">
    <property type="entry name" value="TPR_8"/>
    <property type="match status" value="1"/>
</dbReference>
<keyword evidence="4 8" id="KW-0802">TPR repeat</keyword>
<dbReference type="RefSeq" id="XP_011636239.1">
    <property type="nucleotide sequence ID" value="XM_011637937.2"/>
</dbReference>
<sequence length="462" mass="51946">MAEIDLTPEQDGGVLKKIIKEGVGDETPSNGCKVKVHYTGTLLDGTKFDSSRDREKPFKFDLGRSSVIKGWDIGVASMKKGEIAVLTCSPKYAYGDNGSPPLIPAEATLQFEIELLEWHGEDLSPGKDKSIQRFQITAGKNYDNPGEGSNVKIHIVGKYNDQVFEDRDVEFILGEGEGVGIVEGVEIALQRFLSGEKSRLLIKSKYAFKEQGNPDYNIPPNADVEYEVELQNFEKETSIWSMKASEKIEQARMQKEKATKYLTSDKIQLAIKVLPKVHKYLNVAADFENDPDLKKERDNLLIATHLNLALCYQKIDEPYLAKNECIKALEVDPLNEKALFRKGLANIRLGSPEVAIKDFQEVLKIQPKNTAASKQILICQSLIKKQLDKEKKLYANMFDKFAQEDKQKEEQKLKEQPDVMHGTLGEWGQEERPGGRDATAFEKENPNILMLNANGSGEFKNM</sequence>
<evidence type="ECO:0000256" key="2">
    <source>
        <dbReference type="ARBA" id="ARBA00013194"/>
    </source>
</evidence>
<gene>
    <name evidence="12" type="primary">LOC105426632</name>
</gene>
<dbReference type="Pfam" id="PF00254">
    <property type="entry name" value="FKBP_C"/>
    <property type="match status" value="2"/>
</dbReference>
<dbReference type="PANTHER" id="PTHR46512">
    <property type="entry name" value="PEPTIDYLPROLYL ISOMERASE"/>
    <property type="match status" value="1"/>
</dbReference>
<evidence type="ECO:0000256" key="1">
    <source>
        <dbReference type="ARBA" id="ARBA00000971"/>
    </source>
</evidence>
<feature type="domain" description="PPIase FKBP-type" evidence="10">
    <location>
        <begin position="148"/>
        <end position="234"/>
    </location>
</feature>
<feature type="region of interest" description="Disordered" evidence="9">
    <location>
        <begin position="406"/>
        <end position="445"/>
    </location>
</feature>
<dbReference type="PANTHER" id="PTHR46512:SF9">
    <property type="entry name" value="PEPTIDYLPROLYL ISOMERASE"/>
    <property type="match status" value="1"/>
</dbReference>
<evidence type="ECO:0000256" key="4">
    <source>
        <dbReference type="ARBA" id="ARBA00022803"/>
    </source>
</evidence>
<dbReference type="InterPro" id="IPR001179">
    <property type="entry name" value="PPIase_FKBP_dom"/>
</dbReference>
<evidence type="ECO:0000256" key="8">
    <source>
        <dbReference type="PROSITE-ProRule" id="PRU00339"/>
    </source>
</evidence>
<reference evidence="12" key="1">
    <citation type="submission" date="2025-08" db="UniProtKB">
        <authorList>
            <consortium name="RefSeq"/>
        </authorList>
    </citation>
    <scope>IDENTIFICATION</scope>
</reference>
<keyword evidence="3" id="KW-0677">Repeat</keyword>
<dbReference type="SUPFAM" id="SSF54534">
    <property type="entry name" value="FKBP-like"/>
    <property type="match status" value="2"/>
</dbReference>
<dbReference type="AlphaFoldDB" id="A0A6I9W7F3"/>
<name>A0A6I9W7F3_9HYME</name>
<evidence type="ECO:0000256" key="7">
    <source>
        <dbReference type="PROSITE-ProRule" id="PRU00277"/>
    </source>
</evidence>
<evidence type="ECO:0000256" key="5">
    <source>
        <dbReference type="ARBA" id="ARBA00023110"/>
    </source>
</evidence>